<accession>E8MY77</accession>
<name>E8MY77_ANATU</name>
<dbReference type="EMBL" id="AP012029">
    <property type="protein sequence ID" value="BAJ64308.1"/>
    <property type="molecule type" value="Genomic_DNA"/>
</dbReference>
<feature type="transmembrane region" description="Helical" evidence="1">
    <location>
        <begin position="7"/>
        <end position="26"/>
    </location>
</feature>
<dbReference type="AlphaFoldDB" id="E8MY77"/>
<protein>
    <submittedName>
        <fullName evidence="2">Hypothetical membrane protein</fullName>
    </submittedName>
</protein>
<keyword evidence="1" id="KW-1133">Transmembrane helix</keyword>
<dbReference type="KEGG" id="atm:ANT_22820"/>
<feature type="transmembrane region" description="Helical" evidence="1">
    <location>
        <begin position="62"/>
        <end position="81"/>
    </location>
</feature>
<dbReference type="InterPro" id="IPR055898">
    <property type="entry name" value="DUF7475"/>
</dbReference>
<dbReference type="STRING" id="926569.ANT_22820"/>
<dbReference type="InParanoid" id="E8MY77"/>
<keyword evidence="1" id="KW-0472">Membrane</keyword>
<keyword evidence="1" id="KW-0812">Transmembrane</keyword>
<dbReference type="Pfam" id="PF24287">
    <property type="entry name" value="DUF7475"/>
    <property type="match status" value="1"/>
</dbReference>
<evidence type="ECO:0000313" key="3">
    <source>
        <dbReference type="Proteomes" id="UP000008922"/>
    </source>
</evidence>
<dbReference type="HOGENOM" id="CLU_166864_0_0_0"/>
<sequence>MMNSKMVTRILLSMAVLITAVIHLYLGMVYDAFIFILNGIGFLGLWGLFLLPMAFLRPYRRWVGFVLMGYSAITILLWAVLNGELDVASISAKLAELVIIVTVWLDLQRVEQK</sequence>
<feature type="transmembrane region" description="Helical" evidence="1">
    <location>
        <begin position="32"/>
        <end position="55"/>
    </location>
</feature>
<evidence type="ECO:0000313" key="2">
    <source>
        <dbReference type="EMBL" id="BAJ64308.1"/>
    </source>
</evidence>
<dbReference type="eggNOG" id="ENOG5033NM4">
    <property type="taxonomic scope" value="Bacteria"/>
</dbReference>
<proteinExistence type="predicted"/>
<organism evidence="2 3">
    <name type="scientific">Anaerolinea thermophila (strain DSM 14523 / JCM 11388 / NBRC 100420 / UNI-1)</name>
    <dbReference type="NCBI Taxonomy" id="926569"/>
    <lineage>
        <taxon>Bacteria</taxon>
        <taxon>Bacillati</taxon>
        <taxon>Chloroflexota</taxon>
        <taxon>Anaerolineae</taxon>
        <taxon>Anaerolineales</taxon>
        <taxon>Anaerolineaceae</taxon>
        <taxon>Anaerolinea</taxon>
    </lineage>
</organism>
<keyword evidence="3" id="KW-1185">Reference proteome</keyword>
<reference evidence="2 3" key="1">
    <citation type="submission" date="2010-12" db="EMBL/GenBank/DDBJ databases">
        <title>Whole genome sequence of Anaerolinea thermophila UNI-1.</title>
        <authorList>
            <person name="Narita-Yamada S."/>
            <person name="Kishi E."/>
            <person name="Watanabe Y."/>
            <person name="Takasaki K."/>
            <person name="Ankai A."/>
            <person name="Oguchi A."/>
            <person name="Fukui S."/>
            <person name="Takahashi M."/>
            <person name="Yashiro I."/>
            <person name="Hosoyama A."/>
            <person name="Sekiguchi Y."/>
            <person name="Hanada S."/>
            <person name="Fujita N."/>
        </authorList>
    </citation>
    <scope>NUCLEOTIDE SEQUENCE [LARGE SCALE GENOMIC DNA]</scope>
    <source>
        <strain evidence="3">DSM 14523 / JCM 11388 / NBRC 100420 / UNI-1</strain>
    </source>
</reference>
<evidence type="ECO:0000256" key="1">
    <source>
        <dbReference type="SAM" id="Phobius"/>
    </source>
</evidence>
<dbReference type="Proteomes" id="UP000008922">
    <property type="component" value="Chromosome"/>
</dbReference>
<gene>
    <name evidence="2" type="ordered locus">ANT_22820</name>
</gene>